<organism evidence="1 2">
    <name type="scientific">Rhodanobacter lindaniclasticus</name>
    <dbReference type="NCBI Taxonomy" id="75310"/>
    <lineage>
        <taxon>Bacteria</taxon>
        <taxon>Pseudomonadati</taxon>
        <taxon>Pseudomonadota</taxon>
        <taxon>Gammaproteobacteria</taxon>
        <taxon>Lysobacterales</taxon>
        <taxon>Rhodanobacteraceae</taxon>
        <taxon>Rhodanobacter</taxon>
    </lineage>
</organism>
<dbReference type="AlphaFoldDB" id="A0A4S3KEN6"/>
<proteinExistence type="predicted"/>
<dbReference type="InterPro" id="IPR029058">
    <property type="entry name" value="AB_hydrolase_fold"/>
</dbReference>
<accession>A0A4S3KEN6</accession>
<reference evidence="1 2" key="1">
    <citation type="submission" date="2017-02" db="EMBL/GenBank/DDBJ databases">
        <title>Whole genome sequencing of Rhodanobacter lindaniclasticus DSM 17932.</title>
        <authorList>
            <person name="Kumar S."/>
            <person name="Patil P."/>
            <person name="Patil P.B."/>
        </authorList>
    </citation>
    <scope>NUCLEOTIDE SEQUENCE [LARGE SCALE GENOMIC DNA]</scope>
    <source>
        <strain evidence="1 2">DSM 17932</strain>
    </source>
</reference>
<evidence type="ECO:0000313" key="1">
    <source>
        <dbReference type="EMBL" id="THD06966.1"/>
    </source>
</evidence>
<dbReference type="Pfam" id="PF26363">
    <property type="entry name" value="Phospholipase-like"/>
    <property type="match status" value="1"/>
</dbReference>
<sequence length="302" mass="32084">MLVHFGGRKYRVFAYRADPATGFHATAYIGAAEPFNIIIAYRGTDPDIKHHTRTTIQDAATDFTMVKDQVNPQEAAARAFTGEVLDKAQALGISRDHVTVAGHSLGGALAQIEAFRFGLRGMTFNAYGAADLGYGVPAGGDSMTNYVMAGDVVSAASQHYGRTITLASEEDITSLRAGRYLDAAPGAPPPNPLLAMRLGDHGNANFLPTPDHADPLSAGDLAQAEARYASHREAFDRFRGDVATDRAALAAALAPGMKATWANLLPRVQDQLAEYHAHLVDAPIHATVEHNRAVAGIEEGLA</sequence>
<evidence type="ECO:0000313" key="2">
    <source>
        <dbReference type="Proteomes" id="UP000306317"/>
    </source>
</evidence>
<dbReference type="EMBL" id="MWIO01000030">
    <property type="protein sequence ID" value="THD06966.1"/>
    <property type="molecule type" value="Genomic_DNA"/>
</dbReference>
<keyword evidence="2" id="KW-1185">Reference proteome</keyword>
<dbReference type="Gene3D" id="3.40.50.1820">
    <property type="entry name" value="alpha/beta hydrolase"/>
    <property type="match status" value="1"/>
</dbReference>
<dbReference type="RefSeq" id="WP_246031147.1">
    <property type="nucleotide sequence ID" value="NZ_MWIO01000030.1"/>
</dbReference>
<gene>
    <name evidence="1" type="ORF">B1991_11625</name>
</gene>
<comment type="caution">
    <text evidence="1">The sequence shown here is derived from an EMBL/GenBank/DDBJ whole genome shotgun (WGS) entry which is preliminary data.</text>
</comment>
<name>A0A4S3KEN6_9GAMM</name>
<protein>
    <submittedName>
        <fullName evidence="1">Uncharacterized protein</fullName>
    </submittedName>
</protein>
<dbReference type="Proteomes" id="UP000306317">
    <property type="component" value="Unassembled WGS sequence"/>
</dbReference>
<dbReference type="SUPFAM" id="SSF53474">
    <property type="entry name" value="alpha/beta-Hydrolases"/>
    <property type="match status" value="2"/>
</dbReference>